<evidence type="ECO:0000313" key="9">
    <source>
        <dbReference type="Proteomes" id="UP000813824"/>
    </source>
</evidence>
<evidence type="ECO:0000256" key="1">
    <source>
        <dbReference type="ARBA" id="ARBA00002489"/>
    </source>
</evidence>
<protein>
    <recommendedName>
        <fullName evidence="3 7">Defect at low temperature protein 1</fullName>
    </recommendedName>
</protein>
<dbReference type="PANTHER" id="PTHR40021">
    <property type="entry name" value="DEFECT AT LOW TEMPERATURE PROTEIN 1"/>
    <property type="match status" value="1"/>
</dbReference>
<proteinExistence type="inferred from homology"/>
<evidence type="ECO:0000313" key="8">
    <source>
        <dbReference type="EMBL" id="KAH8102592.1"/>
    </source>
</evidence>
<reference evidence="8" key="1">
    <citation type="journal article" date="2021" name="New Phytol.">
        <title>Evolutionary innovations through gain and loss of genes in the ectomycorrhizal Boletales.</title>
        <authorList>
            <person name="Wu G."/>
            <person name="Miyauchi S."/>
            <person name="Morin E."/>
            <person name="Kuo A."/>
            <person name="Drula E."/>
            <person name="Varga T."/>
            <person name="Kohler A."/>
            <person name="Feng B."/>
            <person name="Cao Y."/>
            <person name="Lipzen A."/>
            <person name="Daum C."/>
            <person name="Hundley H."/>
            <person name="Pangilinan J."/>
            <person name="Johnson J."/>
            <person name="Barry K."/>
            <person name="LaButti K."/>
            <person name="Ng V."/>
            <person name="Ahrendt S."/>
            <person name="Min B."/>
            <person name="Choi I.G."/>
            <person name="Park H."/>
            <person name="Plett J.M."/>
            <person name="Magnuson J."/>
            <person name="Spatafora J.W."/>
            <person name="Nagy L.G."/>
            <person name="Henrissat B."/>
            <person name="Grigoriev I.V."/>
            <person name="Yang Z.L."/>
            <person name="Xu J."/>
            <person name="Martin F.M."/>
        </authorList>
    </citation>
    <scope>NUCLEOTIDE SEQUENCE</scope>
    <source>
        <strain evidence="8">KKN 215</strain>
    </source>
</reference>
<keyword evidence="5 7" id="KW-1133">Transmembrane helix</keyword>
<dbReference type="Proteomes" id="UP000813824">
    <property type="component" value="Unassembled WGS sequence"/>
</dbReference>
<keyword evidence="9" id="KW-1185">Reference proteome</keyword>
<feature type="transmembrane region" description="Helical" evidence="7">
    <location>
        <begin position="12"/>
        <end position="36"/>
    </location>
</feature>
<evidence type="ECO:0000256" key="2">
    <source>
        <dbReference type="ARBA" id="ARBA00005550"/>
    </source>
</evidence>
<dbReference type="GO" id="GO:0016020">
    <property type="term" value="C:membrane"/>
    <property type="evidence" value="ECO:0007669"/>
    <property type="project" value="UniProtKB-SubCell"/>
</dbReference>
<keyword evidence="6 7" id="KW-0472">Membrane</keyword>
<evidence type="ECO:0000256" key="7">
    <source>
        <dbReference type="RuleBase" id="RU367100"/>
    </source>
</evidence>
<keyword evidence="4 7" id="KW-0812">Transmembrane</keyword>
<dbReference type="EMBL" id="JAEVFJ010000009">
    <property type="protein sequence ID" value="KAH8102592.1"/>
    <property type="molecule type" value="Genomic_DNA"/>
</dbReference>
<dbReference type="InterPro" id="IPR038869">
    <property type="entry name" value="DLT1"/>
</dbReference>
<evidence type="ECO:0000256" key="4">
    <source>
        <dbReference type="ARBA" id="ARBA00022692"/>
    </source>
</evidence>
<evidence type="ECO:0000256" key="6">
    <source>
        <dbReference type="ARBA" id="ARBA00023136"/>
    </source>
</evidence>
<sequence>MARGTTTLSLLFYAINVLVTTFFVCLSCVALLSQAVRSSTHQSWKQNFNAAIIGGTYAAVAMASIGFCLKRRIAIHRRLQRISKESRTLERGDVPRSVWRYMQQEYARACLVTFEAEPKAAVQQGWGKPGTPYEGVQYRSTLLRTIRDIDKLAHAVIPRHPPLRPHDRMLHHFRFILPLFTKDEEGLTPLHYYDSAVQLVRHSSREPTEAEFIIGMKAVEEITETLEGCRAEMEAGSMTERSESLFTDPDVL</sequence>
<comment type="caution">
    <text evidence="8">The sequence shown here is derived from an EMBL/GenBank/DDBJ whole genome shotgun (WGS) entry which is preliminary data.</text>
</comment>
<comment type="similarity">
    <text evidence="2 7">Belongs to the DLT1 family.</text>
</comment>
<comment type="subcellular location">
    <subcellularLocation>
        <location evidence="7">Membrane</location>
        <topology evidence="7">Multi-pass membrane protein</topology>
    </subcellularLocation>
</comment>
<gene>
    <name evidence="7" type="primary">DLT1</name>
    <name evidence="8" type="ORF">BXZ70DRAFT_929169</name>
</gene>
<comment type="function">
    <text evidence="1 7">Required for growth under high-pressure and low-temperature conditions.</text>
</comment>
<evidence type="ECO:0000256" key="3">
    <source>
        <dbReference type="ARBA" id="ARBA00021353"/>
    </source>
</evidence>
<evidence type="ECO:0000256" key="5">
    <source>
        <dbReference type="ARBA" id="ARBA00022989"/>
    </source>
</evidence>
<accession>A0A8K0URQ8</accession>
<organism evidence="8 9">
    <name type="scientific">Cristinia sonorae</name>
    <dbReference type="NCBI Taxonomy" id="1940300"/>
    <lineage>
        <taxon>Eukaryota</taxon>
        <taxon>Fungi</taxon>
        <taxon>Dikarya</taxon>
        <taxon>Basidiomycota</taxon>
        <taxon>Agaricomycotina</taxon>
        <taxon>Agaricomycetes</taxon>
        <taxon>Agaricomycetidae</taxon>
        <taxon>Agaricales</taxon>
        <taxon>Pleurotineae</taxon>
        <taxon>Stephanosporaceae</taxon>
        <taxon>Cristinia</taxon>
    </lineage>
</organism>
<dbReference type="PANTHER" id="PTHR40021:SF1">
    <property type="entry name" value="DEFECT AT LOW TEMPERATURE PROTEIN 1"/>
    <property type="match status" value="1"/>
</dbReference>
<name>A0A8K0URQ8_9AGAR</name>
<feature type="transmembrane region" description="Helical" evidence="7">
    <location>
        <begin position="48"/>
        <end position="69"/>
    </location>
</feature>
<dbReference type="OrthoDB" id="337038at2759"/>
<dbReference type="AlphaFoldDB" id="A0A8K0URQ8"/>